<dbReference type="GO" id="GO:0016020">
    <property type="term" value="C:membrane"/>
    <property type="evidence" value="ECO:0007669"/>
    <property type="project" value="InterPro"/>
</dbReference>
<dbReference type="FunFam" id="2.40.420.20:FF:000006">
    <property type="entry name" value="RND family efflux transporter MFP subunit"/>
    <property type="match status" value="1"/>
</dbReference>
<protein>
    <submittedName>
        <fullName evidence="7">Hemolysin D</fullName>
    </submittedName>
</protein>
<proteinExistence type="inferred from homology"/>
<dbReference type="AlphaFoldDB" id="A0A0E2ZAK0"/>
<evidence type="ECO:0000259" key="4">
    <source>
        <dbReference type="Pfam" id="PF25917"/>
    </source>
</evidence>
<accession>A0A0E2ZAK0</accession>
<dbReference type="PANTHER" id="PTHR30097:SF15">
    <property type="entry name" value="CATION EFFLUX SYSTEM PROTEIN CUSB"/>
    <property type="match status" value="1"/>
</dbReference>
<dbReference type="Gene3D" id="2.40.50.100">
    <property type="match status" value="1"/>
</dbReference>
<dbReference type="OrthoDB" id="9800613at2"/>
<dbReference type="NCBIfam" id="TIGR01730">
    <property type="entry name" value="RND_mfp"/>
    <property type="match status" value="1"/>
</dbReference>
<dbReference type="Gene3D" id="2.40.420.20">
    <property type="match status" value="1"/>
</dbReference>
<gene>
    <name evidence="7" type="ORF">IB75_01505</name>
</gene>
<evidence type="ECO:0000313" key="8">
    <source>
        <dbReference type="Proteomes" id="UP000028839"/>
    </source>
</evidence>
<sequence>MKILRFGLLGSLFLLAACSAGRESPQEGTPELGGISITDFTDKTELFVEFLPLVVGQESAFAVHLTQLEGFLPMAQGRVIVFLGGGDLPLEKFVADGSQVPRIFRPIVKPQNPGRRQLAIRLVAPAFTVTHFLGGVTVYPDLKTAAHAHPPEAEKERGITFLLEQQWQVDFALEAVRPHTLRESVAATGVVRPRSDGEVWIHAPTAGHLLTHGSDFPQVGMAVTQGQILAQIAPRMAGEADFASLQLAVQKGHSQYQFAAHERQRLEDLFKQNAMPKHRLIEARKEETIAKAELEAAQRRLAQYQVLSSGTLVGVPVRAPIKGLLTQVQVTAGSYLATGQALFHVVQTDRLWLEARIAEADLGRLHDPTAAWFEVEGFEQPFRIGPAQGARRVTFSMEVDEVSRTTPLVFEFPNPNPALRIGMFAQVHVLTGKKVHDLTVPRSALVDHNGQVVVYVLLGGESFERRSVQLGIRDGNYAQVREGLSAGERIVTHGAYLVHLAAASPAAPGHGHAH</sequence>
<dbReference type="InterPro" id="IPR051909">
    <property type="entry name" value="MFP_Cation_Efflux"/>
</dbReference>
<organism evidence="7 8">
    <name type="scientific">Nitrosococcus oceani C-27</name>
    <dbReference type="NCBI Taxonomy" id="314279"/>
    <lineage>
        <taxon>Bacteria</taxon>
        <taxon>Pseudomonadati</taxon>
        <taxon>Pseudomonadota</taxon>
        <taxon>Gammaproteobacteria</taxon>
        <taxon>Chromatiales</taxon>
        <taxon>Chromatiaceae</taxon>
        <taxon>Nitrosococcus</taxon>
    </lineage>
</organism>
<dbReference type="PANTHER" id="PTHR30097">
    <property type="entry name" value="CATION EFFLUX SYSTEM PROTEIN CUSB"/>
    <property type="match status" value="1"/>
</dbReference>
<dbReference type="EMBL" id="JPGN01000009">
    <property type="protein sequence ID" value="KFI20775.1"/>
    <property type="molecule type" value="Genomic_DNA"/>
</dbReference>
<name>A0A0E2ZAK0_9GAMM</name>
<evidence type="ECO:0000256" key="2">
    <source>
        <dbReference type="ARBA" id="ARBA00022448"/>
    </source>
</evidence>
<dbReference type="Proteomes" id="UP000028839">
    <property type="component" value="Unassembled WGS sequence"/>
</dbReference>
<dbReference type="SUPFAM" id="SSF111369">
    <property type="entry name" value="HlyD-like secretion proteins"/>
    <property type="match status" value="1"/>
</dbReference>
<evidence type="ECO:0000259" key="5">
    <source>
        <dbReference type="Pfam" id="PF25954"/>
    </source>
</evidence>
<keyword evidence="2" id="KW-0813">Transport</keyword>
<evidence type="ECO:0000259" key="6">
    <source>
        <dbReference type="Pfam" id="PF25975"/>
    </source>
</evidence>
<dbReference type="InterPro" id="IPR058625">
    <property type="entry name" value="MdtA-like_BSH"/>
</dbReference>
<evidence type="ECO:0000256" key="1">
    <source>
        <dbReference type="ARBA" id="ARBA00009477"/>
    </source>
</evidence>
<dbReference type="Pfam" id="PF25975">
    <property type="entry name" value="CzcB_C"/>
    <property type="match status" value="1"/>
</dbReference>
<feature type="signal peptide" evidence="3">
    <location>
        <begin position="1"/>
        <end position="16"/>
    </location>
</feature>
<comment type="similarity">
    <text evidence="1">Belongs to the membrane fusion protein (MFP) (TC 8.A.1) family.</text>
</comment>
<dbReference type="PROSITE" id="PS51257">
    <property type="entry name" value="PROKAR_LIPOPROTEIN"/>
    <property type="match status" value="1"/>
</dbReference>
<dbReference type="GO" id="GO:0022857">
    <property type="term" value="F:transmembrane transporter activity"/>
    <property type="evidence" value="ECO:0007669"/>
    <property type="project" value="InterPro"/>
</dbReference>
<feature type="domain" description="CzcB-like C-terminal circularly permuted SH3-like" evidence="6">
    <location>
        <begin position="438"/>
        <end position="498"/>
    </location>
</feature>
<dbReference type="HOGENOM" id="CLU_041892_0_0_6"/>
<comment type="caution">
    <text evidence="7">The sequence shown here is derived from an EMBL/GenBank/DDBJ whole genome shotgun (WGS) entry which is preliminary data.</text>
</comment>
<dbReference type="InterPro" id="IPR058649">
    <property type="entry name" value="CzcB_C"/>
</dbReference>
<dbReference type="InterPro" id="IPR006143">
    <property type="entry name" value="RND_pump_MFP"/>
</dbReference>
<evidence type="ECO:0000313" key="7">
    <source>
        <dbReference type="EMBL" id="KFI20775.1"/>
    </source>
</evidence>
<dbReference type="Pfam" id="PF25954">
    <property type="entry name" value="Beta-barrel_RND_2"/>
    <property type="match status" value="1"/>
</dbReference>
<feature type="domain" description="Multidrug resistance protein MdtA-like barrel-sandwich hybrid" evidence="4">
    <location>
        <begin position="220"/>
        <end position="347"/>
    </location>
</feature>
<evidence type="ECO:0000256" key="3">
    <source>
        <dbReference type="SAM" id="SignalP"/>
    </source>
</evidence>
<dbReference type="GO" id="GO:0046914">
    <property type="term" value="F:transition metal ion binding"/>
    <property type="evidence" value="ECO:0007669"/>
    <property type="project" value="TreeGrafter"/>
</dbReference>
<dbReference type="InterPro" id="IPR058792">
    <property type="entry name" value="Beta-barrel_RND_2"/>
</dbReference>
<feature type="domain" description="CusB-like beta-barrel" evidence="5">
    <location>
        <begin position="351"/>
        <end position="429"/>
    </location>
</feature>
<dbReference type="GO" id="GO:0060003">
    <property type="term" value="P:copper ion export"/>
    <property type="evidence" value="ECO:0007669"/>
    <property type="project" value="TreeGrafter"/>
</dbReference>
<reference evidence="7 8" key="1">
    <citation type="submission" date="2014-07" db="EMBL/GenBank/DDBJ databases">
        <title>Comparative analysis of Nitrosococcus oceani genome inventories of strains from Pacific and Atlantic gyres.</title>
        <authorList>
            <person name="Lim C.K."/>
            <person name="Wang L."/>
            <person name="Sayavedra-Soto L.A."/>
            <person name="Klotz M.G."/>
        </authorList>
    </citation>
    <scope>NUCLEOTIDE SEQUENCE [LARGE SCALE GENOMIC DNA]</scope>
    <source>
        <strain evidence="7 8">C-27</strain>
    </source>
</reference>
<keyword evidence="3" id="KW-0732">Signal</keyword>
<feature type="chain" id="PRO_5002408174" evidence="3">
    <location>
        <begin position="17"/>
        <end position="514"/>
    </location>
</feature>
<dbReference type="Gene3D" id="2.40.30.170">
    <property type="match status" value="1"/>
</dbReference>
<dbReference type="GO" id="GO:0030288">
    <property type="term" value="C:outer membrane-bounded periplasmic space"/>
    <property type="evidence" value="ECO:0007669"/>
    <property type="project" value="TreeGrafter"/>
</dbReference>
<dbReference type="Pfam" id="PF25917">
    <property type="entry name" value="BSH_RND"/>
    <property type="match status" value="1"/>
</dbReference>
<dbReference type="GO" id="GO:0015679">
    <property type="term" value="P:plasma membrane copper ion transport"/>
    <property type="evidence" value="ECO:0007669"/>
    <property type="project" value="TreeGrafter"/>
</dbReference>
<dbReference type="Gene3D" id="1.10.287.470">
    <property type="entry name" value="Helix hairpin bin"/>
    <property type="match status" value="1"/>
</dbReference>